<evidence type="ECO:0000256" key="1">
    <source>
        <dbReference type="SAM" id="SignalP"/>
    </source>
</evidence>
<protein>
    <recommendedName>
        <fullName evidence="4">DUF5004 domain-containing protein</fullName>
    </recommendedName>
</protein>
<accession>A0A6L9LCZ1</accession>
<proteinExistence type="predicted"/>
<dbReference type="AlphaFoldDB" id="A0A6L9LCZ1"/>
<dbReference type="Proteomes" id="UP000474175">
    <property type="component" value="Unassembled WGS sequence"/>
</dbReference>
<dbReference type="RefSeq" id="WP_163951314.1">
    <property type="nucleotide sequence ID" value="NZ_JAAFZH010000007.1"/>
</dbReference>
<dbReference type="PROSITE" id="PS51257">
    <property type="entry name" value="PROKAR_LIPOPROTEIN"/>
    <property type="match status" value="1"/>
</dbReference>
<keyword evidence="3" id="KW-1185">Reference proteome</keyword>
<feature type="signal peptide" evidence="1">
    <location>
        <begin position="1"/>
        <end position="28"/>
    </location>
</feature>
<comment type="caution">
    <text evidence="2">The sequence shown here is derived from an EMBL/GenBank/DDBJ whole genome shotgun (WGS) entry which is preliminary data.</text>
</comment>
<reference evidence="2 3" key="1">
    <citation type="submission" date="2020-02" db="EMBL/GenBank/DDBJ databases">
        <title>Draft genome sequence of two Spirosoma agri KCTC 52727 and Spirosoma terrae KCTC 52035.</title>
        <authorList>
            <person name="Rojas J."/>
            <person name="Ambika Manirajan B."/>
            <person name="Suarez C."/>
            <person name="Ratering S."/>
            <person name="Schnell S."/>
        </authorList>
    </citation>
    <scope>NUCLEOTIDE SEQUENCE [LARGE SCALE GENOMIC DNA]</scope>
    <source>
        <strain evidence="2 3">KCTC 52035</strain>
    </source>
</reference>
<name>A0A6L9LCZ1_9BACT</name>
<evidence type="ECO:0000313" key="3">
    <source>
        <dbReference type="Proteomes" id="UP000474175"/>
    </source>
</evidence>
<sequence>MKKSYTNSICTLLVLCTFALLVSSCSKKSEPDPLDQYVGSWTQVLPNGQLNPSNGVTVSKSGNTLLLSDFLITSIKATVSGSGFQADNKNLATGQPYQHPDNSVSELYLQNLSGSVTGDKLTLRFTAFSQSRTMTFKYDDSLVFQKQ</sequence>
<evidence type="ECO:0008006" key="4">
    <source>
        <dbReference type="Google" id="ProtNLM"/>
    </source>
</evidence>
<keyword evidence="1" id="KW-0732">Signal</keyword>
<dbReference type="EMBL" id="JAAFZH010000007">
    <property type="protein sequence ID" value="NDU96683.1"/>
    <property type="molecule type" value="Genomic_DNA"/>
</dbReference>
<gene>
    <name evidence="2" type="ORF">GK108_17505</name>
</gene>
<organism evidence="2 3">
    <name type="scientific">Spirosoma terrae</name>
    <dbReference type="NCBI Taxonomy" id="1968276"/>
    <lineage>
        <taxon>Bacteria</taxon>
        <taxon>Pseudomonadati</taxon>
        <taxon>Bacteroidota</taxon>
        <taxon>Cytophagia</taxon>
        <taxon>Cytophagales</taxon>
        <taxon>Cytophagaceae</taxon>
        <taxon>Spirosoma</taxon>
    </lineage>
</organism>
<feature type="chain" id="PRO_5027030614" description="DUF5004 domain-containing protein" evidence="1">
    <location>
        <begin position="29"/>
        <end position="147"/>
    </location>
</feature>
<evidence type="ECO:0000313" key="2">
    <source>
        <dbReference type="EMBL" id="NDU96683.1"/>
    </source>
</evidence>